<keyword evidence="3" id="KW-1185">Reference proteome</keyword>
<dbReference type="KEGG" id="tps:THAPSDRAFT_2345"/>
<evidence type="ECO:0000313" key="3">
    <source>
        <dbReference type="Proteomes" id="UP000001449"/>
    </source>
</evidence>
<reference evidence="2 3" key="2">
    <citation type="journal article" date="2008" name="Nature">
        <title>The Phaeodactylum genome reveals the evolutionary history of diatom genomes.</title>
        <authorList>
            <person name="Bowler C."/>
            <person name="Allen A.E."/>
            <person name="Badger J.H."/>
            <person name="Grimwood J."/>
            <person name="Jabbari K."/>
            <person name="Kuo A."/>
            <person name="Maheswari U."/>
            <person name="Martens C."/>
            <person name="Maumus F."/>
            <person name="Otillar R.P."/>
            <person name="Rayko E."/>
            <person name="Salamov A."/>
            <person name="Vandepoele K."/>
            <person name="Beszteri B."/>
            <person name="Gruber A."/>
            <person name="Heijde M."/>
            <person name="Katinka M."/>
            <person name="Mock T."/>
            <person name="Valentin K."/>
            <person name="Verret F."/>
            <person name="Berges J.A."/>
            <person name="Brownlee C."/>
            <person name="Cadoret J.P."/>
            <person name="Chiovitti A."/>
            <person name="Choi C.J."/>
            <person name="Coesel S."/>
            <person name="De Martino A."/>
            <person name="Detter J.C."/>
            <person name="Durkin C."/>
            <person name="Falciatore A."/>
            <person name="Fournet J."/>
            <person name="Haruta M."/>
            <person name="Huysman M.J."/>
            <person name="Jenkins B.D."/>
            <person name="Jiroutova K."/>
            <person name="Jorgensen R.E."/>
            <person name="Joubert Y."/>
            <person name="Kaplan A."/>
            <person name="Kroger N."/>
            <person name="Kroth P.G."/>
            <person name="La Roche J."/>
            <person name="Lindquist E."/>
            <person name="Lommer M."/>
            <person name="Martin-Jezequel V."/>
            <person name="Lopez P.J."/>
            <person name="Lucas S."/>
            <person name="Mangogna M."/>
            <person name="McGinnis K."/>
            <person name="Medlin L.K."/>
            <person name="Montsant A."/>
            <person name="Oudot-Le Secq M.P."/>
            <person name="Napoli C."/>
            <person name="Obornik M."/>
            <person name="Parker M.S."/>
            <person name="Petit J.L."/>
            <person name="Porcel B.M."/>
            <person name="Poulsen N."/>
            <person name="Robison M."/>
            <person name="Rychlewski L."/>
            <person name="Rynearson T.A."/>
            <person name="Schmutz J."/>
            <person name="Shapiro H."/>
            <person name="Siaut M."/>
            <person name="Stanley M."/>
            <person name="Sussman M.R."/>
            <person name="Taylor A.R."/>
            <person name="Vardi A."/>
            <person name="von Dassow P."/>
            <person name="Vyverman W."/>
            <person name="Willis A."/>
            <person name="Wyrwicz L.S."/>
            <person name="Rokhsar D.S."/>
            <person name="Weissenbach J."/>
            <person name="Armbrust E.V."/>
            <person name="Green B.R."/>
            <person name="Van de Peer Y."/>
            <person name="Grigoriev I.V."/>
        </authorList>
    </citation>
    <scope>NUCLEOTIDE SEQUENCE [LARGE SCALE GENOMIC DNA]</scope>
    <source>
        <strain evidence="2 3">CCMP1335</strain>
    </source>
</reference>
<proteinExistence type="predicted"/>
<dbReference type="RefSeq" id="XP_002287770.1">
    <property type="nucleotide sequence ID" value="XM_002287734.1"/>
</dbReference>
<organism evidence="2 3">
    <name type="scientific">Thalassiosira pseudonana</name>
    <name type="common">Marine diatom</name>
    <name type="synonym">Cyclotella nana</name>
    <dbReference type="NCBI Taxonomy" id="35128"/>
    <lineage>
        <taxon>Eukaryota</taxon>
        <taxon>Sar</taxon>
        <taxon>Stramenopiles</taxon>
        <taxon>Ochrophyta</taxon>
        <taxon>Bacillariophyta</taxon>
        <taxon>Coscinodiscophyceae</taxon>
        <taxon>Thalassiosirophycidae</taxon>
        <taxon>Thalassiosirales</taxon>
        <taxon>Thalassiosiraceae</taxon>
        <taxon>Thalassiosira</taxon>
    </lineage>
</organism>
<dbReference type="PROSITE" id="PS50181">
    <property type="entry name" value="FBOX"/>
    <property type="match status" value="1"/>
</dbReference>
<dbReference type="Proteomes" id="UP000001449">
    <property type="component" value="Chromosome 2"/>
</dbReference>
<dbReference type="AlphaFoldDB" id="B8BU36"/>
<reference evidence="2 3" key="1">
    <citation type="journal article" date="2004" name="Science">
        <title>The genome of the diatom Thalassiosira pseudonana: ecology, evolution, and metabolism.</title>
        <authorList>
            <person name="Armbrust E.V."/>
            <person name="Berges J.A."/>
            <person name="Bowler C."/>
            <person name="Green B.R."/>
            <person name="Martinez D."/>
            <person name="Putnam N.H."/>
            <person name="Zhou S."/>
            <person name="Allen A.E."/>
            <person name="Apt K.E."/>
            <person name="Bechner M."/>
            <person name="Brzezinski M.A."/>
            <person name="Chaal B.K."/>
            <person name="Chiovitti A."/>
            <person name="Davis A.K."/>
            <person name="Demarest M.S."/>
            <person name="Detter J.C."/>
            <person name="Glavina T."/>
            <person name="Goodstein D."/>
            <person name="Hadi M.Z."/>
            <person name="Hellsten U."/>
            <person name="Hildebrand M."/>
            <person name="Jenkins B.D."/>
            <person name="Jurka J."/>
            <person name="Kapitonov V.V."/>
            <person name="Kroger N."/>
            <person name="Lau W.W."/>
            <person name="Lane T.W."/>
            <person name="Larimer F.W."/>
            <person name="Lippmeier J.C."/>
            <person name="Lucas S."/>
            <person name="Medina M."/>
            <person name="Montsant A."/>
            <person name="Obornik M."/>
            <person name="Parker M.S."/>
            <person name="Palenik B."/>
            <person name="Pazour G.J."/>
            <person name="Richardson P.M."/>
            <person name="Rynearson T.A."/>
            <person name="Saito M.A."/>
            <person name="Schwartz D.C."/>
            <person name="Thamatrakoln K."/>
            <person name="Valentin K."/>
            <person name="Vardi A."/>
            <person name="Wilkerson F.P."/>
            <person name="Rokhsar D.S."/>
        </authorList>
    </citation>
    <scope>NUCLEOTIDE SEQUENCE [LARGE SCALE GENOMIC DNA]</scope>
    <source>
        <strain evidence="2 3">CCMP1335</strain>
    </source>
</reference>
<name>B8BU36_THAPS</name>
<dbReference type="GeneID" id="7446516"/>
<evidence type="ECO:0000313" key="2">
    <source>
        <dbReference type="EMBL" id="EED95213.1"/>
    </source>
</evidence>
<dbReference type="EMBL" id="CM000639">
    <property type="protein sequence ID" value="EED95213.1"/>
    <property type="molecule type" value="Genomic_DNA"/>
</dbReference>
<evidence type="ECO:0000259" key="1">
    <source>
        <dbReference type="PROSITE" id="PS50181"/>
    </source>
</evidence>
<dbReference type="PaxDb" id="35128-Thaps2345"/>
<dbReference type="InParanoid" id="B8BU36"/>
<dbReference type="InterPro" id="IPR001810">
    <property type="entry name" value="F-box_dom"/>
</dbReference>
<gene>
    <name evidence="2" type="ORF">THAPSDRAFT_2345</name>
</gene>
<sequence length="337" mass="37474">MSTTIINETIERKRKLSYAPSDHCIVPPRFISAKKLRVLCPSLLRSSFSSPHSSQPASFTALPQELFCKIVAYIGPTSSSLCALSQVTREHNAFVKTIGDAMMQRASLRFRIPLPPKSECESSISLFVRHARASKCVHDSLEVLDGVLRKEFPVMCVTSTSFHRGVSKQHHASPKPNSETTTTTTSLDQCNRITIKPSEVDHALNIALCLLSAGKKHYHIDLEQAMNIAESASTTALAWRVSSLCRILGAKAYQYAKARICSAVELEEQHDYSIYQVTDVYRVEYEEGDEFEDDDLSVDSSDFDVVADEDMMLLDKASLVMKLTVLRDASAHRQVVG</sequence>
<accession>B8BU36</accession>
<dbReference type="HOGENOM" id="CLU_825118_0_0_1"/>
<protein>
    <recommendedName>
        <fullName evidence="1">F-box domain-containing protein</fullName>
    </recommendedName>
</protein>
<feature type="domain" description="F-box" evidence="1">
    <location>
        <begin position="56"/>
        <end position="106"/>
    </location>
</feature>